<dbReference type="InterPro" id="IPR035185">
    <property type="entry name" value="DUF5305"/>
</dbReference>
<dbReference type="RefSeq" id="WP_342805927.1">
    <property type="nucleotide sequence ID" value="NZ_JAOPJZ010000001.1"/>
</dbReference>
<dbReference type="AlphaFoldDB" id="A0AAP2Z5I5"/>
<comment type="caution">
    <text evidence="2">The sequence shown here is derived from an EMBL/GenBank/DDBJ whole genome shotgun (WGS) entry which is preliminary data.</text>
</comment>
<dbReference type="Proteomes" id="UP001321047">
    <property type="component" value="Unassembled WGS sequence"/>
</dbReference>
<dbReference type="Pfam" id="PF17231">
    <property type="entry name" value="DUF5305"/>
    <property type="match status" value="1"/>
</dbReference>
<keyword evidence="3" id="KW-1185">Reference proteome</keyword>
<name>A0AAP2Z5I5_9EURY</name>
<evidence type="ECO:0000313" key="3">
    <source>
        <dbReference type="Proteomes" id="UP001321047"/>
    </source>
</evidence>
<dbReference type="EMBL" id="JAOPJZ010000001">
    <property type="protein sequence ID" value="MCU4750800.1"/>
    <property type="molecule type" value="Genomic_DNA"/>
</dbReference>
<organism evidence="2 3">
    <name type="scientific">Natronosalvus hydrolyticus</name>
    <dbReference type="NCBI Taxonomy" id="2979988"/>
    <lineage>
        <taxon>Archaea</taxon>
        <taxon>Methanobacteriati</taxon>
        <taxon>Methanobacteriota</taxon>
        <taxon>Stenosarchaea group</taxon>
        <taxon>Halobacteria</taxon>
        <taxon>Halobacteriales</taxon>
        <taxon>Natrialbaceae</taxon>
        <taxon>Natronosalvus</taxon>
    </lineage>
</organism>
<evidence type="ECO:0000313" key="2">
    <source>
        <dbReference type="EMBL" id="MCU4750800.1"/>
    </source>
</evidence>
<sequence>MNSDRAGIRARAALDQWFVLVVVVLLALSAFGGWMTYSAYAAEPEPADQRTVEVWSTTGGYQHSATVQTPNPVFEVGEELTNQQLYYTRLMPELEGEFNYRYDGADGDVDVQTTLEQEVRSVDSDGNEYWSVTEPVAQERVEGLEPGDAQSIDFTVDVPGVANETDRIESSLGSTPGDIETVLVARVTVSGTIDGESVEHRDRYELLVEPDGDTYSVDGPMNERYAEERTETVDDDDVAAGFEPTDAAGGIVVLLTSLVALGVLTTKKYRGSLAPSQAELEAVQREHEREQFDDWITRGVLPDEVFTKPRVSVDSLEGLVDVAIDCDKRVIEEQTEDGPSYWIVDDGVLYVYEPVESVVEEVEGAEDDRDKFDDADETAGLDSSEAAVLGNAEEESVSQEDD</sequence>
<gene>
    <name evidence="2" type="ORF">OB919_02195</name>
</gene>
<accession>A0AAP2Z5I5</accession>
<feature type="compositionally biased region" description="Acidic residues" evidence="1">
    <location>
        <begin position="361"/>
        <end position="379"/>
    </location>
</feature>
<protein>
    <submittedName>
        <fullName evidence="2">DUF5305 domain-containing protein</fullName>
    </submittedName>
</protein>
<proteinExistence type="predicted"/>
<evidence type="ECO:0000256" key="1">
    <source>
        <dbReference type="SAM" id="MobiDB-lite"/>
    </source>
</evidence>
<feature type="region of interest" description="Disordered" evidence="1">
    <location>
        <begin position="361"/>
        <end position="402"/>
    </location>
</feature>
<feature type="compositionally biased region" description="Acidic residues" evidence="1">
    <location>
        <begin position="392"/>
        <end position="402"/>
    </location>
</feature>
<reference evidence="2 3" key="1">
    <citation type="submission" date="2022-09" db="EMBL/GenBank/DDBJ databases">
        <title>Enrichment on poylsaccharides allowed isolation of novel metabolic and taxonomic groups of Haloarchaea.</title>
        <authorList>
            <person name="Sorokin D.Y."/>
            <person name="Elcheninov A.G."/>
            <person name="Khizhniak T.V."/>
            <person name="Kolganova T.V."/>
            <person name="Kublanov I.V."/>
        </authorList>
    </citation>
    <scope>NUCLEOTIDE SEQUENCE [LARGE SCALE GENOMIC DNA]</scope>
    <source>
        <strain evidence="2 3">AArc-curdl1</strain>
    </source>
</reference>